<dbReference type="InterPro" id="IPR018319">
    <property type="entry name" value="SelA-like"/>
</dbReference>
<keyword evidence="2" id="KW-0963">Cytoplasm</keyword>
<evidence type="ECO:0000313" key="7">
    <source>
        <dbReference type="EMBL" id="CAI8042181.1"/>
    </source>
</evidence>
<dbReference type="Pfam" id="PF03841">
    <property type="entry name" value="SelA"/>
    <property type="match status" value="1"/>
</dbReference>
<dbReference type="HAMAP" id="MF_00423">
    <property type="entry name" value="SelA"/>
    <property type="match status" value="1"/>
</dbReference>
<evidence type="ECO:0000256" key="4">
    <source>
        <dbReference type="ARBA" id="ARBA00022898"/>
    </source>
</evidence>
<keyword evidence="8" id="KW-1185">Reference proteome</keyword>
<dbReference type="AlphaFoldDB" id="A0AA35T7D7"/>
<dbReference type="SUPFAM" id="SSF53383">
    <property type="entry name" value="PLP-dependent transferases"/>
    <property type="match status" value="1"/>
</dbReference>
<dbReference type="Proteomes" id="UP001174909">
    <property type="component" value="Unassembled WGS sequence"/>
</dbReference>
<evidence type="ECO:0000256" key="6">
    <source>
        <dbReference type="ARBA" id="ARBA00023266"/>
    </source>
</evidence>
<dbReference type="InterPro" id="IPR004534">
    <property type="entry name" value="SelA_trans"/>
</dbReference>
<evidence type="ECO:0000256" key="1">
    <source>
        <dbReference type="ARBA" id="ARBA00001933"/>
    </source>
</evidence>
<accession>A0AA35T7D7</accession>
<name>A0AA35T7D7_GEOBA</name>
<evidence type="ECO:0000256" key="3">
    <source>
        <dbReference type="ARBA" id="ARBA00022679"/>
    </source>
</evidence>
<keyword evidence="5" id="KW-0648">Protein biosynthesis</keyword>
<dbReference type="EMBL" id="CASHTH010003240">
    <property type="protein sequence ID" value="CAI8042181.1"/>
    <property type="molecule type" value="Genomic_DNA"/>
</dbReference>
<proteinExistence type="inferred from homology"/>
<dbReference type="InterPro" id="IPR015421">
    <property type="entry name" value="PyrdxlP-dep_Trfase_major"/>
</dbReference>
<dbReference type="PANTHER" id="PTHR32328">
    <property type="entry name" value="L-SERYL-TRNA(SEC) SELENIUM TRANSFERASE"/>
    <property type="match status" value="1"/>
</dbReference>
<sequence length="176" mass="18860">MSFFSGDKLLGGPQAGIIAGDKALVDTVSRHPLARAMRIDKLSMAALAATLEHYIRDEALDKVPIWRMIAMPADEVRARVKVWAEKIGEQASPMKAQSTIGGGSLPGETLPTWALAIECDGVDGGAEVVARRLREADNPVLGRIEDGRVLLDARTVLPDEDDALLKAVQSALHGQE</sequence>
<protein>
    <submittedName>
        <fullName evidence="7">L-seryl-tRNA(Sec) selenium transferase</fullName>
    </submittedName>
</protein>
<reference evidence="7" key="1">
    <citation type="submission" date="2023-03" db="EMBL/GenBank/DDBJ databases">
        <authorList>
            <person name="Steffen K."/>
            <person name="Cardenas P."/>
        </authorList>
    </citation>
    <scope>NUCLEOTIDE SEQUENCE</scope>
</reference>
<organism evidence="7 8">
    <name type="scientific">Geodia barretti</name>
    <name type="common">Barrett's horny sponge</name>
    <dbReference type="NCBI Taxonomy" id="519541"/>
    <lineage>
        <taxon>Eukaryota</taxon>
        <taxon>Metazoa</taxon>
        <taxon>Porifera</taxon>
        <taxon>Demospongiae</taxon>
        <taxon>Heteroscleromorpha</taxon>
        <taxon>Tetractinellida</taxon>
        <taxon>Astrophorina</taxon>
        <taxon>Geodiidae</taxon>
        <taxon>Geodia</taxon>
    </lineage>
</organism>
<keyword evidence="6" id="KW-0711">Selenium</keyword>
<dbReference type="InterPro" id="IPR015424">
    <property type="entry name" value="PyrdxlP-dep_Trfase"/>
</dbReference>
<dbReference type="GO" id="GO:0005737">
    <property type="term" value="C:cytoplasm"/>
    <property type="evidence" value="ECO:0007669"/>
    <property type="project" value="InterPro"/>
</dbReference>
<comment type="caution">
    <text evidence="7">The sequence shown here is derived from an EMBL/GenBank/DDBJ whole genome shotgun (WGS) entry which is preliminary data.</text>
</comment>
<dbReference type="GO" id="GO:0004125">
    <property type="term" value="F:L-seryl-tRNA(Sec) selenium transferase activity"/>
    <property type="evidence" value="ECO:0007669"/>
    <property type="project" value="InterPro"/>
</dbReference>
<dbReference type="Gene3D" id="3.90.1150.180">
    <property type="match status" value="1"/>
</dbReference>
<dbReference type="GO" id="GO:0001514">
    <property type="term" value="P:selenocysteine incorporation"/>
    <property type="evidence" value="ECO:0007669"/>
    <property type="project" value="InterPro"/>
</dbReference>
<evidence type="ECO:0000256" key="5">
    <source>
        <dbReference type="ARBA" id="ARBA00022917"/>
    </source>
</evidence>
<evidence type="ECO:0000313" key="8">
    <source>
        <dbReference type="Proteomes" id="UP001174909"/>
    </source>
</evidence>
<dbReference type="Gene3D" id="3.40.640.10">
    <property type="entry name" value="Type I PLP-dependent aspartate aminotransferase-like (Major domain)"/>
    <property type="match status" value="1"/>
</dbReference>
<dbReference type="PANTHER" id="PTHR32328:SF0">
    <property type="entry name" value="L-SERYL-TRNA(SEC) SELENIUM TRANSFERASE"/>
    <property type="match status" value="1"/>
</dbReference>
<keyword evidence="3 7" id="KW-0808">Transferase</keyword>
<gene>
    <name evidence="7" type="ORF">GBAR_LOCUS23420</name>
</gene>
<comment type="cofactor">
    <cofactor evidence="1">
        <name>pyridoxal 5'-phosphate</name>
        <dbReference type="ChEBI" id="CHEBI:597326"/>
    </cofactor>
</comment>
<keyword evidence="4" id="KW-0663">Pyridoxal phosphate</keyword>
<evidence type="ECO:0000256" key="2">
    <source>
        <dbReference type="ARBA" id="ARBA00022490"/>
    </source>
</evidence>